<comment type="subcellular location">
    <subcellularLocation>
        <location evidence="1">Membrane</location>
        <topology evidence="1">Single-pass type I membrane protein</topology>
    </subcellularLocation>
</comment>
<accession>A0A087G3V4</accession>
<dbReference type="InterPro" id="IPR051824">
    <property type="entry name" value="LRR_Rcpt-Like_S/T_Kinase"/>
</dbReference>
<keyword evidence="6" id="KW-1133">Transmembrane helix</keyword>
<dbReference type="PANTHER" id="PTHR48006:SF68">
    <property type="entry name" value="PROTEIN KINASE DOMAIN-CONTAINING PROTEIN"/>
    <property type="match status" value="1"/>
</dbReference>
<keyword evidence="8" id="KW-0675">Receptor</keyword>
<proteinExistence type="predicted"/>
<keyword evidence="5" id="KW-0677">Repeat</keyword>
<dbReference type="OrthoDB" id="1111650at2759"/>
<dbReference type="GO" id="GO:0016020">
    <property type="term" value="C:membrane"/>
    <property type="evidence" value="ECO:0007669"/>
    <property type="project" value="UniProtKB-SubCell"/>
</dbReference>
<sequence length="137" mass="15267">ALKSQNLSGIVPPEFSKLCHVKVLDLSRNYLTGSIPKEWASMRLEDLSFMGNRLSGPFPKVLTRLTLLKNLSLEGNLFSGPIPPEIGKMIHLERLHLTSNAFTGSLPENFGLLTNLTDMRISDNNFSGRIPDFIGNW</sequence>
<dbReference type="FunFam" id="3.80.10.10:FF:000413">
    <property type="entry name" value="Inactive leucine-rich repeat receptor-like protein kinase"/>
    <property type="match status" value="1"/>
</dbReference>
<dbReference type="EMBL" id="KL967692">
    <property type="protein sequence ID" value="KFK24556.1"/>
    <property type="molecule type" value="Genomic_DNA"/>
</dbReference>
<organism evidence="10 11">
    <name type="scientific">Arabis alpina</name>
    <name type="common">Alpine rock-cress</name>
    <dbReference type="NCBI Taxonomy" id="50452"/>
    <lineage>
        <taxon>Eukaryota</taxon>
        <taxon>Viridiplantae</taxon>
        <taxon>Streptophyta</taxon>
        <taxon>Embryophyta</taxon>
        <taxon>Tracheophyta</taxon>
        <taxon>Spermatophyta</taxon>
        <taxon>Magnoliopsida</taxon>
        <taxon>eudicotyledons</taxon>
        <taxon>Gunneridae</taxon>
        <taxon>Pentapetalae</taxon>
        <taxon>rosids</taxon>
        <taxon>malvids</taxon>
        <taxon>Brassicales</taxon>
        <taxon>Brassicaceae</taxon>
        <taxon>Arabideae</taxon>
        <taxon>Arabis</taxon>
    </lineage>
</organism>
<name>A0A087G3V4_ARAAL</name>
<reference evidence="11" key="1">
    <citation type="journal article" date="2015" name="Nat. Plants">
        <title>Genome expansion of Arabis alpina linked with retrotransposition and reduced symmetric DNA methylation.</title>
        <authorList>
            <person name="Willing E.M."/>
            <person name="Rawat V."/>
            <person name="Mandakova T."/>
            <person name="Maumus F."/>
            <person name="James G.V."/>
            <person name="Nordstroem K.J."/>
            <person name="Becker C."/>
            <person name="Warthmann N."/>
            <person name="Chica C."/>
            <person name="Szarzynska B."/>
            <person name="Zytnicki M."/>
            <person name="Albani M.C."/>
            <person name="Kiefer C."/>
            <person name="Bergonzi S."/>
            <person name="Castaings L."/>
            <person name="Mateos J.L."/>
            <person name="Berns M.C."/>
            <person name="Bujdoso N."/>
            <person name="Piofczyk T."/>
            <person name="de Lorenzo L."/>
            <person name="Barrero-Sicilia C."/>
            <person name="Mateos I."/>
            <person name="Piednoel M."/>
            <person name="Hagmann J."/>
            <person name="Chen-Min-Tao R."/>
            <person name="Iglesias-Fernandez R."/>
            <person name="Schuster S.C."/>
            <person name="Alonso-Blanco C."/>
            <person name="Roudier F."/>
            <person name="Carbonero P."/>
            <person name="Paz-Ares J."/>
            <person name="Davis S.J."/>
            <person name="Pecinka A."/>
            <person name="Quesneville H."/>
            <person name="Colot V."/>
            <person name="Lysak M.A."/>
            <person name="Weigel D."/>
            <person name="Coupland G."/>
            <person name="Schneeberger K."/>
        </authorList>
    </citation>
    <scope>NUCLEOTIDE SEQUENCE [LARGE SCALE GENOMIC DNA]</scope>
    <source>
        <strain evidence="11">cv. Pajares</strain>
    </source>
</reference>
<keyword evidence="3" id="KW-0812">Transmembrane</keyword>
<gene>
    <name evidence="10" type="ORF">AALP_AAs57953U000100</name>
</gene>
<dbReference type="AlphaFoldDB" id="A0A087G3V4"/>
<feature type="non-terminal residue" evidence="10">
    <location>
        <position position="137"/>
    </location>
</feature>
<evidence type="ECO:0000256" key="2">
    <source>
        <dbReference type="ARBA" id="ARBA00022614"/>
    </source>
</evidence>
<evidence type="ECO:0000313" key="10">
    <source>
        <dbReference type="EMBL" id="KFK24556.1"/>
    </source>
</evidence>
<evidence type="ECO:0000256" key="7">
    <source>
        <dbReference type="ARBA" id="ARBA00023136"/>
    </source>
</evidence>
<evidence type="ECO:0000256" key="1">
    <source>
        <dbReference type="ARBA" id="ARBA00004479"/>
    </source>
</evidence>
<dbReference type="Proteomes" id="UP000029120">
    <property type="component" value="Unassembled WGS sequence"/>
</dbReference>
<evidence type="ECO:0000256" key="6">
    <source>
        <dbReference type="ARBA" id="ARBA00022989"/>
    </source>
</evidence>
<dbReference type="PANTHER" id="PTHR48006">
    <property type="entry name" value="LEUCINE-RICH REPEAT-CONTAINING PROTEIN DDB_G0281931-RELATED"/>
    <property type="match status" value="1"/>
</dbReference>
<dbReference type="OMA" id="FSKLCHV"/>
<dbReference type="InterPro" id="IPR001611">
    <property type="entry name" value="Leu-rich_rpt"/>
</dbReference>
<dbReference type="Gramene" id="KFK24556">
    <property type="protein sequence ID" value="KFK24556"/>
    <property type="gene ID" value="AALP_AAs57953U000100"/>
</dbReference>
<feature type="non-terminal residue" evidence="10">
    <location>
        <position position="1"/>
    </location>
</feature>
<keyword evidence="9" id="KW-0325">Glycoprotein</keyword>
<evidence type="ECO:0000256" key="5">
    <source>
        <dbReference type="ARBA" id="ARBA00022737"/>
    </source>
</evidence>
<evidence type="ECO:0000256" key="4">
    <source>
        <dbReference type="ARBA" id="ARBA00022729"/>
    </source>
</evidence>
<evidence type="ECO:0000256" key="8">
    <source>
        <dbReference type="ARBA" id="ARBA00023170"/>
    </source>
</evidence>
<dbReference type="Gene3D" id="3.80.10.10">
    <property type="entry name" value="Ribonuclease Inhibitor"/>
    <property type="match status" value="1"/>
</dbReference>
<dbReference type="SUPFAM" id="SSF52058">
    <property type="entry name" value="L domain-like"/>
    <property type="match status" value="1"/>
</dbReference>
<keyword evidence="11" id="KW-1185">Reference proteome</keyword>
<protein>
    <submittedName>
        <fullName evidence="10">Uncharacterized protein</fullName>
    </submittedName>
</protein>
<dbReference type="InterPro" id="IPR032675">
    <property type="entry name" value="LRR_dom_sf"/>
</dbReference>
<keyword evidence="2" id="KW-0433">Leucine-rich repeat</keyword>
<dbReference type="Pfam" id="PF00560">
    <property type="entry name" value="LRR_1"/>
    <property type="match status" value="4"/>
</dbReference>
<keyword evidence="7" id="KW-0472">Membrane</keyword>
<evidence type="ECO:0000313" key="11">
    <source>
        <dbReference type="Proteomes" id="UP000029120"/>
    </source>
</evidence>
<keyword evidence="4" id="KW-0732">Signal</keyword>
<evidence type="ECO:0000256" key="3">
    <source>
        <dbReference type="ARBA" id="ARBA00022692"/>
    </source>
</evidence>
<dbReference type="eggNOG" id="ENOG502QQ5C">
    <property type="taxonomic scope" value="Eukaryota"/>
</dbReference>
<evidence type="ECO:0000256" key="9">
    <source>
        <dbReference type="ARBA" id="ARBA00023180"/>
    </source>
</evidence>